<dbReference type="InterPro" id="IPR044810">
    <property type="entry name" value="WRKY_plant"/>
</dbReference>
<evidence type="ECO:0000256" key="1">
    <source>
        <dbReference type="ARBA" id="ARBA00004123"/>
    </source>
</evidence>
<evidence type="ECO:0000313" key="8">
    <source>
        <dbReference type="EMBL" id="MQM06361.1"/>
    </source>
</evidence>
<dbReference type="AlphaFoldDB" id="A0A843WLF4"/>
<evidence type="ECO:0000256" key="2">
    <source>
        <dbReference type="ARBA" id="ARBA00023015"/>
    </source>
</evidence>
<keyword evidence="4" id="KW-0804">Transcription</keyword>
<feature type="domain" description="WRKY" evidence="7">
    <location>
        <begin position="119"/>
        <end position="185"/>
    </location>
</feature>
<dbReference type="OrthoDB" id="775352at2759"/>
<dbReference type="EMBL" id="NMUH01003609">
    <property type="protein sequence ID" value="MQM06361.1"/>
    <property type="molecule type" value="Genomic_DNA"/>
</dbReference>
<keyword evidence="3" id="KW-0238">DNA-binding</keyword>
<reference evidence="8" key="1">
    <citation type="submission" date="2017-07" db="EMBL/GenBank/DDBJ databases">
        <title>Taro Niue Genome Assembly and Annotation.</title>
        <authorList>
            <person name="Atibalentja N."/>
            <person name="Keating K."/>
            <person name="Fields C.J."/>
        </authorList>
    </citation>
    <scope>NUCLEOTIDE SEQUENCE</scope>
    <source>
        <strain evidence="8">Niue_2</strain>
        <tissue evidence="8">Leaf</tissue>
    </source>
</reference>
<evidence type="ECO:0000259" key="7">
    <source>
        <dbReference type="PROSITE" id="PS50811"/>
    </source>
</evidence>
<dbReference type="Gene3D" id="2.20.25.80">
    <property type="entry name" value="WRKY domain"/>
    <property type="match status" value="1"/>
</dbReference>
<keyword evidence="5" id="KW-0539">Nucleus</keyword>
<accession>A0A843WLF4</accession>
<dbReference type="GO" id="GO:0005634">
    <property type="term" value="C:nucleus"/>
    <property type="evidence" value="ECO:0007669"/>
    <property type="project" value="UniProtKB-SubCell"/>
</dbReference>
<dbReference type="SUPFAM" id="SSF118290">
    <property type="entry name" value="WRKY DNA-binding domain"/>
    <property type="match status" value="1"/>
</dbReference>
<feature type="region of interest" description="Disordered" evidence="6">
    <location>
        <begin position="1"/>
        <end position="28"/>
    </location>
</feature>
<dbReference type="GO" id="GO:0003700">
    <property type="term" value="F:DNA-binding transcription factor activity"/>
    <property type="evidence" value="ECO:0007669"/>
    <property type="project" value="InterPro"/>
</dbReference>
<dbReference type="Pfam" id="PF03106">
    <property type="entry name" value="WRKY"/>
    <property type="match status" value="1"/>
</dbReference>
<evidence type="ECO:0000256" key="5">
    <source>
        <dbReference type="ARBA" id="ARBA00023242"/>
    </source>
</evidence>
<dbReference type="PANTHER" id="PTHR31429:SF38">
    <property type="entry name" value="WRKY TRANSCRIPTION FACTOR 40-RELATED"/>
    <property type="match status" value="1"/>
</dbReference>
<sequence>MSEGAGGRLARGRRLTGSGRRAAVDRQRATGGGLVKKLEAELKRVSRENEELRVMLHVMKHNYHTLQAQAGRINREMEAGTTDGDGSCSAGYQYFTRRPDTEPLRPKTSQLFVRTEANDASLLVKDGYQWRKYGQKVTKDNPCPRAYFRCARAPECTVKKKVQRCADDQLVLVATYEGEHNHEAPGAPDASNPLHEPVTDARLSSIDASPTATVDLTLSRAVPDRKRPQESVVPKDMTSSKKKTCRSNSGDEFDERGGLRTKCHGNGNGVAFQDGNRSTLEEYMTSLMGDPSFRTALAGAVASSILRSSRSSSG</sequence>
<dbReference type="PROSITE" id="PS50811">
    <property type="entry name" value="WRKY"/>
    <property type="match status" value="1"/>
</dbReference>
<dbReference type="SMART" id="SM00774">
    <property type="entry name" value="WRKY"/>
    <property type="match status" value="1"/>
</dbReference>
<evidence type="ECO:0000256" key="4">
    <source>
        <dbReference type="ARBA" id="ARBA00023163"/>
    </source>
</evidence>
<gene>
    <name evidence="8" type="ORF">Taro_039188</name>
</gene>
<evidence type="ECO:0000256" key="6">
    <source>
        <dbReference type="SAM" id="MobiDB-lite"/>
    </source>
</evidence>
<dbReference type="PANTHER" id="PTHR31429">
    <property type="entry name" value="WRKY TRANSCRIPTION FACTOR 36-RELATED"/>
    <property type="match status" value="1"/>
</dbReference>
<comment type="subcellular location">
    <subcellularLocation>
        <location evidence="1">Nucleus</location>
    </subcellularLocation>
</comment>
<feature type="region of interest" description="Disordered" evidence="6">
    <location>
        <begin position="224"/>
        <end position="274"/>
    </location>
</feature>
<dbReference type="Proteomes" id="UP000652761">
    <property type="component" value="Unassembled WGS sequence"/>
</dbReference>
<comment type="caution">
    <text evidence="8">The sequence shown here is derived from an EMBL/GenBank/DDBJ whole genome shotgun (WGS) entry which is preliminary data.</text>
</comment>
<dbReference type="InterPro" id="IPR003657">
    <property type="entry name" value="WRKY_dom"/>
</dbReference>
<keyword evidence="9" id="KW-1185">Reference proteome</keyword>
<evidence type="ECO:0000313" key="9">
    <source>
        <dbReference type="Proteomes" id="UP000652761"/>
    </source>
</evidence>
<keyword evidence="2" id="KW-0805">Transcription regulation</keyword>
<dbReference type="InterPro" id="IPR036576">
    <property type="entry name" value="WRKY_dom_sf"/>
</dbReference>
<dbReference type="GO" id="GO:0043565">
    <property type="term" value="F:sequence-specific DNA binding"/>
    <property type="evidence" value="ECO:0007669"/>
    <property type="project" value="InterPro"/>
</dbReference>
<proteinExistence type="predicted"/>
<name>A0A843WLF4_COLES</name>
<protein>
    <recommendedName>
        <fullName evidence="7">WRKY domain-containing protein</fullName>
    </recommendedName>
</protein>
<organism evidence="8 9">
    <name type="scientific">Colocasia esculenta</name>
    <name type="common">Wild taro</name>
    <name type="synonym">Arum esculentum</name>
    <dbReference type="NCBI Taxonomy" id="4460"/>
    <lineage>
        <taxon>Eukaryota</taxon>
        <taxon>Viridiplantae</taxon>
        <taxon>Streptophyta</taxon>
        <taxon>Embryophyta</taxon>
        <taxon>Tracheophyta</taxon>
        <taxon>Spermatophyta</taxon>
        <taxon>Magnoliopsida</taxon>
        <taxon>Liliopsida</taxon>
        <taxon>Araceae</taxon>
        <taxon>Aroideae</taxon>
        <taxon>Colocasieae</taxon>
        <taxon>Colocasia</taxon>
    </lineage>
</organism>
<evidence type="ECO:0000256" key="3">
    <source>
        <dbReference type="ARBA" id="ARBA00023125"/>
    </source>
</evidence>